<dbReference type="STRING" id="873513.HMPREF6485_2665"/>
<evidence type="ECO:0000256" key="1">
    <source>
        <dbReference type="ARBA" id="ARBA00022729"/>
    </source>
</evidence>
<name>E6KAM9_9BACT</name>
<organism evidence="3 4">
    <name type="scientific">Segatella buccae ATCC 33574</name>
    <dbReference type="NCBI Taxonomy" id="873513"/>
    <lineage>
        <taxon>Bacteria</taxon>
        <taxon>Pseudomonadati</taxon>
        <taxon>Bacteroidota</taxon>
        <taxon>Bacteroidia</taxon>
        <taxon>Bacteroidales</taxon>
        <taxon>Prevotellaceae</taxon>
        <taxon>Segatella</taxon>
    </lineage>
</organism>
<proteinExistence type="predicted"/>
<evidence type="ECO:0000313" key="3">
    <source>
        <dbReference type="EMBL" id="EFU29339.1"/>
    </source>
</evidence>
<keyword evidence="1" id="KW-0732">Signal</keyword>
<accession>E6KAM9</accession>
<dbReference type="Proteomes" id="UP000003112">
    <property type="component" value="Unassembled WGS sequence"/>
</dbReference>
<dbReference type="PANTHER" id="PTHR43405">
    <property type="entry name" value="GLYCOSYL HYDROLASE DIGH"/>
    <property type="match status" value="1"/>
</dbReference>
<sequence>MAFFQDRQQEFVMLMRYIFCLTLWCAGLLFPSPALRAARSGDGGAFKAVWSAVAPQAPKHEVRAVWLTTIGGIDWPHSYSQSRFSMERQQAELCRLLDLYHRAGINTVLMQTRIRATTIYDAPYEPWDGCLSGFPGRSPGYDALRFAIDECHKRGMELHAWVVTIPVGKWNGEGCRRLRQHLPGVVRRIGTDGYMNPEDPRTGDYLAQLCGDITRRYDIDGIHLDYIRYPETWNIRVGRDAGRVCITDIVSKIAREVKRQKPWVKMSCAPIGKHDDLARYRSHGWNAYTRVCQDAQGWLRQGFMDALFPMMYFRNEQFFPFAIDWAEHSAGRIVAPGLGIYFLDPREGNWRLDDIVRQMNELRHLGLGHTFFRGKFLTDDVQGIYRFVSRRFNLYPALVPPMTWESRDLPPAPTDLLVRRQGATLQLSWHYRETEAQRLMPPGVQRVAFNVYASTSSPVDIGDARNLIATRLPHAAMSLPAQAGGHLRFAITAIDRYGNESLALQSAPADSDTDHAPTLLRCDGYRLEVPAGARMADTGLLLIESLQGQTVASRSWRGSQISVTDIAPGIYVLRSINRKGVTHRLGYFIKKPLPRPLSGGRRQ</sequence>
<comment type="caution">
    <text evidence="3">The sequence shown here is derived from an EMBL/GenBank/DDBJ whole genome shotgun (WGS) entry which is preliminary data.</text>
</comment>
<dbReference type="eggNOG" id="COG1649">
    <property type="taxonomic scope" value="Bacteria"/>
</dbReference>
<evidence type="ECO:0000313" key="4">
    <source>
        <dbReference type="Proteomes" id="UP000003112"/>
    </source>
</evidence>
<dbReference type="InterPro" id="IPR003790">
    <property type="entry name" value="GHL10"/>
</dbReference>
<protein>
    <recommendedName>
        <fullName evidence="2">Glycosyl hydrolase-like 10 domain-containing protein</fullName>
    </recommendedName>
</protein>
<dbReference type="PANTHER" id="PTHR43405:SF1">
    <property type="entry name" value="GLYCOSYL HYDROLASE DIGH"/>
    <property type="match status" value="1"/>
</dbReference>
<dbReference type="Pfam" id="PF02638">
    <property type="entry name" value="GHL10"/>
    <property type="match status" value="1"/>
</dbReference>
<dbReference type="InterPro" id="IPR052177">
    <property type="entry name" value="Divisome_Glycosyl_Hydrolase"/>
</dbReference>
<feature type="domain" description="Glycosyl hydrolase-like 10" evidence="2">
    <location>
        <begin position="61"/>
        <end position="231"/>
    </location>
</feature>
<keyword evidence="4" id="KW-1185">Reference proteome</keyword>
<dbReference type="AlphaFoldDB" id="E6KAM9"/>
<evidence type="ECO:0000259" key="2">
    <source>
        <dbReference type="Pfam" id="PF02638"/>
    </source>
</evidence>
<dbReference type="EMBL" id="AEPD01000049">
    <property type="protein sequence ID" value="EFU29339.1"/>
    <property type="molecule type" value="Genomic_DNA"/>
</dbReference>
<reference evidence="3 4" key="1">
    <citation type="submission" date="2010-10" db="EMBL/GenBank/DDBJ databases">
        <authorList>
            <person name="Muzny D."/>
            <person name="Qin X."/>
            <person name="Deng J."/>
            <person name="Jiang H."/>
            <person name="Liu Y."/>
            <person name="Qu J."/>
            <person name="Song X.-Z."/>
            <person name="Zhang L."/>
            <person name="Thornton R."/>
            <person name="Coyle M."/>
            <person name="Francisco L."/>
            <person name="Jackson L."/>
            <person name="Javaid M."/>
            <person name="Korchina V."/>
            <person name="Kovar C."/>
            <person name="Mata R."/>
            <person name="Mathew T."/>
            <person name="Ngo R."/>
            <person name="Nguyen L."/>
            <person name="Nguyen N."/>
            <person name="Okwuonu G."/>
            <person name="Ongeri F."/>
            <person name="Pham C."/>
            <person name="Simmons D."/>
            <person name="Wilczek-Boney K."/>
            <person name="Hale W."/>
            <person name="Jakkamsetti A."/>
            <person name="Pham P."/>
            <person name="Ruth R."/>
            <person name="San Lucas F."/>
            <person name="Warren J."/>
            <person name="Zhang J."/>
            <person name="Zhao Z."/>
            <person name="Zhou C."/>
            <person name="Zhu D."/>
            <person name="Lee S."/>
            <person name="Bess C."/>
            <person name="Blankenburg K."/>
            <person name="Forbes L."/>
            <person name="Fu Q."/>
            <person name="Gubbala S."/>
            <person name="Hirani K."/>
            <person name="Jayaseelan J.C."/>
            <person name="Lara F."/>
            <person name="Munidasa M."/>
            <person name="Palculict T."/>
            <person name="Patil S."/>
            <person name="Pu L.-L."/>
            <person name="Saada N."/>
            <person name="Tang L."/>
            <person name="Weissenberger G."/>
            <person name="Zhu Y."/>
            <person name="Hemphill L."/>
            <person name="Shang Y."/>
            <person name="Youmans B."/>
            <person name="Ayvaz T."/>
            <person name="Ross M."/>
            <person name="Santibanez J."/>
            <person name="Aqrawi P."/>
            <person name="Gross S."/>
            <person name="Joshi V."/>
            <person name="Fowler G."/>
            <person name="Nazareth L."/>
            <person name="Reid J."/>
            <person name="Worley K."/>
            <person name="Petrosino J."/>
            <person name="Highlander S."/>
            <person name="Gibbs R."/>
        </authorList>
    </citation>
    <scope>NUCLEOTIDE SEQUENCE [LARGE SCALE GENOMIC DNA]</scope>
    <source>
        <strain evidence="3 4">ATCC 33574</strain>
    </source>
</reference>
<dbReference type="InterPro" id="IPR017853">
    <property type="entry name" value="GH"/>
</dbReference>
<gene>
    <name evidence="3" type="ORF">HMPREF6485_2665</name>
</gene>
<dbReference type="SUPFAM" id="SSF51445">
    <property type="entry name" value="(Trans)glycosidases"/>
    <property type="match status" value="1"/>
</dbReference>
<dbReference type="Gene3D" id="3.20.20.80">
    <property type="entry name" value="Glycosidases"/>
    <property type="match status" value="1"/>
</dbReference>
<dbReference type="HOGENOM" id="CLU_019247_3_0_10"/>